<dbReference type="InterPro" id="IPR011330">
    <property type="entry name" value="Glyco_hydro/deAcase_b/a-brl"/>
</dbReference>
<feature type="signal peptide" evidence="6">
    <location>
        <begin position="1"/>
        <end position="22"/>
    </location>
</feature>
<evidence type="ECO:0000256" key="3">
    <source>
        <dbReference type="ARBA" id="ARBA00022801"/>
    </source>
</evidence>
<dbReference type="PANTHER" id="PTHR31609:SF1">
    <property type="entry name" value="CARBOHYDRATE DEACETYLASE"/>
    <property type="match status" value="1"/>
</dbReference>
<dbReference type="Proteomes" id="UP000318834">
    <property type="component" value="Unassembled WGS sequence"/>
</dbReference>
<evidence type="ECO:0000256" key="5">
    <source>
        <dbReference type="ARBA" id="ARBA00023277"/>
    </source>
</evidence>
<organism evidence="7 8">
    <name type="scientific">Candidatus Segetimicrobium genomatis</name>
    <dbReference type="NCBI Taxonomy" id="2569760"/>
    <lineage>
        <taxon>Bacteria</taxon>
        <taxon>Bacillati</taxon>
        <taxon>Candidatus Sysuimicrobiota</taxon>
        <taxon>Candidatus Sysuimicrobiia</taxon>
        <taxon>Candidatus Sysuimicrobiales</taxon>
        <taxon>Candidatus Segetimicrobiaceae</taxon>
        <taxon>Candidatus Segetimicrobium</taxon>
    </lineage>
</organism>
<feature type="chain" id="PRO_5021848275" evidence="6">
    <location>
        <begin position="23"/>
        <end position="304"/>
    </location>
</feature>
<accession>A0A537IXA3</accession>
<dbReference type="Pfam" id="PF04794">
    <property type="entry name" value="YdjC"/>
    <property type="match status" value="1"/>
</dbReference>
<keyword evidence="3" id="KW-0378">Hydrolase</keyword>
<evidence type="ECO:0000313" key="8">
    <source>
        <dbReference type="Proteomes" id="UP000318834"/>
    </source>
</evidence>
<comment type="cofactor">
    <cofactor evidence="1">
        <name>Mg(2+)</name>
        <dbReference type="ChEBI" id="CHEBI:18420"/>
    </cofactor>
</comment>
<comment type="caution">
    <text evidence="7">The sequence shown here is derived from an EMBL/GenBank/DDBJ whole genome shotgun (WGS) entry which is preliminary data.</text>
</comment>
<keyword evidence="6" id="KW-0732">Signal</keyword>
<evidence type="ECO:0000256" key="1">
    <source>
        <dbReference type="ARBA" id="ARBA00001946"/>
    </source>
</evidence>
<dbReference type="Gene3D" id="3.20.20.370">
    <property type="entry name" value="Glycoside hydrolase/deacetylase"/>
    <property type="match status" value="1"/>
</dbReference>
<dbReference type="GO" id="GO:0005975">
    <property type="term" value="P:carbohydrate metabolic process"/>
    <property type="evidence" value="ECO:0007669"/>
    <property type="project" value="InterPro"/>
</dbReference>
<dbReference type="PANTHER" id="PTHR31609">
    <property type="entry name" value="YDJC DEACETYLASE FAMILY MEMBER"/>
    <property type="match status" value="1"/>
</dbReference>
<name>A0A537IXA3_9BACT</name>
<dbReference type="InterPro" id="IPR006879">
    <property type="entry name" value="YdjC-like"/>
</dbReference>
<evidence type="ECO:0000313" key="7">
    <source>
        <dbReference type="EMBL" id="TMI75948.1"/>
    </source>
</evidence>
<keyword evidence="5" id="KW-0119">Carbohydrate metabolism</keyword>
<dbReference type="SUPFAM" id="SSF88713">
    <property type="entry name" value="Glycoside hydrolase/deacetylase"/>
    <property type="match status" value="1"/>
</dbReference>
<gene>
    <name evidence="7" type="ORF">E6H05_05275</name>
</gene>
<proteinExistence type="predicted"/>
<protein>
    <submittedName>
        <fullName evidence="7">ChbG/HpnK family deacetylase</fullName>
    </submittedName>
</protein>
<sequence>MHGLRPLGLYSCLLLASSPTFVFGQAAATARAGTPDPVSLIIRTDDVGMSHSVNMALQRLIDTGLPLSVSVMFACPWYQEAVQILKQHPQVTVGIHLTLNSEWKNYRWGPVSGREAVPTLVDADGYFFPSSEALYRNHPDLREIDKELRAQIDRAIHSGLKIDYVDYHMGTAIRYPEFRELTERLAREYALGMMGYFGETIDNPQYWASPERKADSLVVMIDRLRPGVNVVVTHVGIDGPELGALEDMNTDHPLSEMSKNRQGELDALTSTRFTGALKARNVVLMTFRELVAREGLKAMRRPAG</sequence>
<reference evidence="7 8" key="1">
    <citation type="journal article" date="2019" name="Nat. Microbiol.">
        <title>Mediterranean grassland soil C-N compound turnover is dependent on rainfall and depth, and is mediated by genomically divergent microorganisms.</title>
        <authorList>
            <person name="Diamond S."/>
            <person name="Andeer P.F."/>
            <person name="Li Z."/>
            <person name="Crits-Christoph A."/>
            <person name="Burstein D."/>
            <person name="Anantharaman K."/>
            <person name="Lane K.R."/>
            <person name="Thomas B.C."/>
            <person name="Pan C."/>
            <person name="Northen T.R."/>
            <person name="Banfield J.F."/>
        </authorList>
    </citation>
    <scope>NUCLEOTIDE SEQUENCE [LARGE SCALE GENOMIC DNA]</scope>
    <source>
        <strain evidence="7">NP_8</strain>
    </source>
</reference>
<dbReference type="AlphaFoldDB" id="A0A537IXA3"/>
<dbReference type="GO" id="GO:0046872">
    <property type="term" value="F:metal ion binding"/>
    <property type="evidence" value="ECO:0007669"/>
    <property type="project" value="UniProtKB-KW"/>
</dbReference>
<keyword evidence="2" id="KW-0479">Metal-binding</keyword>
<evidence type="ECO:0000256" key="4">
    <source>
        <dbReference type="ARBA" id="ARBA00022842"/>
    </source>
</evidence>
<dbReference type="EMBL" id="VBAP01000035">
    <property type="protein sequence ID" value="TMI75948.1"/>
    <property type="molecule type" value="Genomic_DNA"/>
</dbReference>
<evidence type="ECO:0000256" key="6">
    <source>
        <dbReference type="SAM" id="SignalP"/>
    </source>
</evidence>
<evidence type="ECO:0000256" key="2">
    <source>
        <dbReference type="ARBA" id="ARBA00022723"/>
    </source>
</evidence>
<dbReference type="GO" id="GO:0019213">
    <property type="term" value="F:deacetylase activity"/>
    <property type="evidence" value="ECO:0007669"/>
    <property type="project" value="TreeGrafter"/>
</dbReference>
<dbReference type="GO" id="GO:0016787">
    <property type="term" value="F:hydrolase activity"/>
    <property type="evidence" value="ECO:0007669"/>
    <property type="project" value="UniProtKB-KW"/>
</dbReference>
<keyword evidence="4" id="KW-0460">Magnesium</keyword>